<comment type="caution">
    <text evidence="8">The sequence shown here is derived from an EMBL/GenBank/DDBJ whole genome shotgun (WGS) entry which is preliminary data.</text>
</comment>
<feature type="region of interest" description="Disordered" evidence="6">
    <location>
        <begin position="627"/>
        <end position="653"/>
    </location>
</feature>
<evidence type="ECO:0000256" key="1">
    <source>
        <dbReference type="ARBA" id="ARBA00004123"/>
    </source>
</evidence>
<dbReference type="PANTHER" id="PTHR46567:SF1">
    <property type="entry name" value="MEDIATOR OF RNA POLYMERASE II TRANSCRIPTION SUBUNIT 12"/>
    <property type="match status" value="1"/>
</dbReference>
<reference evidence="8" key="1">
    <citation type="submission" date="2021-01" db="EMBL/GenBank/DDBJ databases">
        <title>Adiantum capillus-veneris genome.</title>
        <authorList>
            <person name="Fang Y."/>
            <person name="Liao Q."/>
        </authorList>
    </citation>
    <scope>NUCLEOTIDE SEQUENCE</scope>
    <source>
        <strain evidence="8">H3</strain>
        <tissue evidence="8">Leaf</tissue>
    </source>
</reference>
<feature type="domain" description="Mediator complex subunit Med12" evidence="7">
    <location>
        <begin position="160"/>
        <end position="220"/>
    </location>
</feature>
<dbReference type="EMBL" id="JABFUD020000008">
    <property type="protein sequence ID" value="KAI5077046.1"/>
    <property type="molecule type" value="Genomic_DNA"/>
</dbReference>
<organism evidence="8 10">
    <name type="scientific">Adiantum capillus-veneris</name>
    <name type="common">Maidenhair fern</name>
    <dbReference type="NCBI Taxonomy" id="13818"/>
    <lineage>
        <taxon>Eukaryota</taxon>
        <taxon>Viridiplantae</taxon>
        <taxon>Streptophyta</taxon>
        <taxon>Embryophyta</taxon>
        <taxon>Tracheophyta</taxon>
        <taxon>Polypodiopsida</taxon>
        <taxon>Polypodiidae</taxon>
        <taxon>Polypodiales</taxon>
        <taxon>Pteridineae</taxon>
        <taxon>Pteridaceae</taxon>
        <taxon>Vittarioideae</taxon>
        <taxon>Adiantum</taxon>
    </lineage>
</organism>
<evidence type="ECO:0000256" key="2">
    <source>
        <dbReference type="ARBA" id="ARBA00010289"/>
    </source>
</evidence>
<evidence type="ECO:0000256" key="5">
    <source>
        <dbReference type="ARBA" id="ARBA00023242"/>
    </source>
</evidence>
<evidence type="ECO:0000256" key="3">
    <source>
        <dbReference type="ARBA" id="ARBA00023015"/>
    </source>
</evidence>
<sequence length="2283" mass="251744">MHRYPAVSGGSGVGSNTSGGLPREIVHPDLGYPASSSFPLTSRRPLPLAPYILKCEQEPLSARLGPPDYFPPTPSCAEESLSRDACQNGYKETVDGIEESRETLYSLVNQQVWTKPLINKYKETIRKRLNLLNNSQLRKRKAGQVYGVSLSGSLLAKSGHFPEQRHSGEDNRKKWVEDLAQHKRLRVLADHVPHGLRRRPLFEALIKNNVPFLRATWCIKILYLNQVRPLSIGMSSGGGDKSQHRRVELWTKDVLEYMQSLLDEKVQHGDTGLVALGRENCALLPLSGPSQQANDFTQGTPEMEDPPLHKKWHYMLQILLMHFSEGLLNRPQVIDWVLKQLQERESLDATELLLPIVLALIDEISTCQTLVRMVVEISLHKLGEVCPTGRLPSASEQPRLHYVATFLAETLSYLLTVTPDSFVALDCFPLPPYVIESNNNAAMHFSECHPEVKGGGAEFKAGRLVGSSGFTKLQKHRITRSPCEMSISSLAAVVQKRAASLAKAVNPASLRKNEGTVVQALDKALLNGDIHAAYHCMFDDDFCGHEQPPDEWLCKLSPWLKLSPYFSGMKNLSEVFAVSFLCEWAICDFRDCRKIVNTSDQQTASARAVCRVHMAVSVLCLRSDERDNHNGRSSSMDVEGNNVKGHEDRKSKGENHFGSSLIAFFKSPGLIHDIIAAWIDQRELRKGEGFERLQLLLLELARKRLFWPPAYVRKLLVSGVLEKKETSADLERACRHRCLLQRLPSLSGLDMEEDGKKPSDPILIEALRVFRNERHFCLHGLDQHQSRTLRKQVTCSKLQQQPQVVGNSIEGSSEPSESRFCRESRSCISGKAKRLQRKKMKVVELKQAAAKCLHFPDWCVKNEAEPMYEKLTPGQGSTKRQLMAQGNSAEKQDATPGCEDCGRIKKLKSNEGVSIFLSGLGLGQGEEEGSWWVKKIVKTTADTLKTEPAASIKPPKQPARGRPKAVRKLSLSQLDAARIEGSQGASSSHTCDSKVNCPHHKSSLEASASKDKKKALPMHDLKTICSSLNRLRLMDRRAFAIWLDETVRLLIEGGDNVASVSTSLQQQPARPQMNVGSSAPNCEKSSTRWQCGEEELATIVFLLDKANDYVTLIRLLLWLLPKVNAPIVSSPGQSFKLATSSWNKDSACKIGESMVLACLRRYESVLLAANLLPEALSAGMQRAALLTPSGSASRVTCASLFAYLHDLHKKYGSFQSFQDWETVWKSANSQRLVVDFESLKTTESDSKLSLLGVNSPNLGDDRDDCLPSRSIGRFVKVAPYMRDIVRRGFQEVTNQMVSKEREVATSMKSKEAAIARWSEGLQAAQNVVNGLLDFIKQQAGTAPNGDVQLATTAASAVVSNVGSSIAVVFESFSSTNNSYSGGSSSGVTMPSSRCARRVLQAHVQCLRLLKESLGEKLHRVLESALAAEASSVVVNVIGHPSGRPPRPQYQLSPETPDPSSALGDLGAGSNGSTLGRSSTIAAAIAAFLVGLVLDDVVALERVVTLLRIKEGLESMQFSKGGGSNPNGLSRVLITGSAMKNDSMAEVFVFWLRVLIGDCRPVAGGLVAEILGESSMLAFLHRQRLLPLSTVFQPAYALFLIAIRGQHHPVSFSNREETSYQQLACSAIGELLVHEPFREVCLKDTRTLYLLLKEYEHTCLLDSKGADFLTKVSSMVPSRPRLFLHSVLDCTLRTGPLEEFPQGRCSMKNQASLVEELVQVLDDMHPATFHWQWLELRLLLNEQVFMEKLEGHNMSVAAEAVQAARSAVEEGQKLSESEKNFTEILLTRLLVRPDAAALYSEALRILGRAFEEYLILQVQWILENNDMLLGRKFLRQQLVEMAQRKKFKLSFGKIKVWEWLPRQVDEGNLAVDNIRKAEVTSLEEGEVAEEDMDCSKLVSEGVSVLTNCSHPPKKQFAIEKALADLVLPCLARSSSEIYGRFAFQLVKQISDLEQQVTLLSRASGRTVMAVPDGGPNKRFGPRKGPRAGSEMGSPGIGRWTTSGTESSPPSAAALQTSLWLRFRFLLLLLPPIYSDRERSMRAVLAPALLRLLGTGFVQERVEAFCSIQGDGGRDMDWNPEAAAAAAAVAAGEDLFDRILSVLHALLSSTWAVWLKQKPSNKPFKPVREVPPLDREVVKCMQGDLDHMQLPSMVRARLQAAMPILAPSPTPSISAGPASAPVVQTCATSMSNPVMLGPLNGSYRPPVRLENNFGKIKPAVSQETDTEIDPWTLLEDTNSSSGSGVAGTCVLSSENGSNKACAWLKGAVRVRRTDLTYVGSIDDDT</sequence>
<keyword evidence="4" id="KW-0804">Transcription</keyword>
<evidence type="ECO:0000256" key="6">
    <source>
        <dbReference type="SAM" id="MobiDB-lite"/>
    </source>
</evidence>
<dbReference type="PANTHER" id="PTHR46567">
    <property type="entry name" value="MEDIATOR OF RNA POLYMERASE II TRANSCRIPTION SUBUNIT 12"/>
    <property type="match status" value="1"/>
</dbReference>
<feature type="region of interest" description="Disordered" evidence="6">
    <location>
        <begin position="946"/>
        <end position="967"/>
    </location>
</feature>
<keyword evidence="3" id="KW-0805">Transcription regulation</keyword>
<evidence type="ECO:0000256" key="4">
    <source>
        <dbReference type="ARBA" id="ARBA00023163"/>
    </source>
</evidence>
<gene>
    <name evidence="8" type="ORF">GOP47_0008706</name>
    <name evidence="9" type="ORF">GOP47_0009111</name>
</gene>
<feature type="region of interest" description="Disordered" evidence="6">
    <location>
        <begin position="1"/>
        <end position="26"/>
    </location>
</feature>
<dbReference type="GO" id="GO:0003712">
    <property type="term" value="F:transcription coregulator activity"/>
    <property type="evidence" value="ECO:0007669"/>
    <property type="project" value="InterPro"/>
</dbReference>
<keyword evidence="10" id="KW-1185">Reference proteome</keyword>
<dbReference type="GO" id="GO:0006357">
    <property type="term" value="P:regulation of transcription by RNA polymerase II"/>
    <property type="evidence" value="ECO:0007669"/>
    <property type="project" value="InterPro"/>
</dbReference>
<comment type="similarity">
    <text evidence="2">Belongs to the Mediator complex subunit 12 family.</text>
</comment>
<protein>
    <recommendedName>
        <fullName evidence="7">Mediator complex subunit Med12 domain-containing protein</fullName>
    </recommendedName>
</protein>
<dbReference type="SMART" id="SM01281">
    <property type="entry name" value="Med12"/>
    <property type="match status" value="1"/>
</dbReference>
<keyword evidence="5" id="KW-0539">Nucleus</keyword>
<dbReference type="GO" id="GO:0016592">
    <property type="term" value="C:mediator complex"/>
    <property type="evidence" value="ECO:0007669"/>
    <property type="project" value="InterPro"/>
</dbReference>
<proteinExistence type="inferred from homology"/>
<evidence type="ECO:0000313" key="9">
    <source>
        <dbReference type="EMBL" id="KAI5077046.1"/>
    </source>
</evidence>
<feature type="region of interest" description="Disordered" evidence="6">
    <location>
        <begin position="1969"/>
        <end position="2008"/>
    </location>
</feature>
<feature type="compositionally biased region" description="Basic and acidic residues" evidence="6">
    <location>
        <begin position="644"/>
        <end position="653"/>
    </location>
</feature>
<feature type="region of interest" description="Disordered" evidence="6">
    <location>
        <begin position="872"/>
        <end position="896"/>
    </location>
</feature>
<feature type="region of interest" description="Disordered" evidence="6">
    <location>
        <begin position="979"/>
        <end position="1012"/>
    </location>
</feature>
<evidence type="ECO:0000259" key="7">
    <source>
        <dbReference type="SMART" id="SM01281"/>
    </source>
</evidence>
<feature type="region of interest" description="Disordered" evidence="6">
    <location>
        <begin position="1437"/>
        <end position="1468"/>
    </location>
</feature>
<comment type="subcellular location">
    <subcellularLocation>
        <location evidence="1">Nucleus</location>
    </subcellularLocation>
</comment>
<dbReference type="EMBL" id="JABFUD020000008">
    <property type="protein sequence ID" value="KAI5076641.1"/>
    <property type="molecule type" value="Genomic_DNA"/>
</dbReference>
<evidence type="ECO:0000313" key="10">
    <source>
        <dbReference type="Proteomes" id="UP000886520"/>
    </source>
</evidence>
<dbReference type="Pfam" id="PF09497">
    <property type="entry name" value="Med12"/>
    <property type="match status" value="1"/>
</dbReference>
<dbReference type="InterPro" id="IPR019035">
    <property type="entry name" value="Mediator_Med12"/>
</dbReference>
<feature type="compositionally biased region" description="Polar residues" evidence="6">
    <location>
        <begin position="874"/>
        <end position="889"/>
    </location>
</feature>
<accession>A0A9D4UZD3</accession>
<dbReference type="OrthoDB" id="20828at2759"/>
<name>A0A9D4UZD3_ADICA</name>
<feature type="compositionally biased region" description="Polar residues" evidence="6">
    <location>
        <begin position="1998"/>
        <end position="2008"/>
    </location>
</feature>
<dbReference type="Proteomes" id="UP000886520">
    <property type="component" value="Chromosome 8"/>
</dbReference>
<evidence type="ECO:0000313" key="8">
    <source>
        <dbReference type="EMBL" id="KAI5076641.1"/>
    </source>
</evidence>